<feature type="region of interest" description="Disordered" evidence="1">
    <location>
        <begin position="296"/>
        <end position="316"/>
    </location>
</feature>
<dbReference type="AlphaFoldDB" id="A0AAV9HZA0"/>
<comment type="caution">
    <text evidence="2">The sequence shown here is derived from an EMBL/GenBank/DDBJ whole genome shotgun (WGS) entry which is preliminary data.</text>
</comment>
<protein>
    <recommendedName>
        <fullName evidence="4">Glycosyltransferase family 2 protein</fullName>
    </recommendedName>
</protein>
<gene>
    <name evidence="2" type="ORF">QBC42DRAFT_293703</name>
</gene>
<evidence type="ECO:0000313" key="3">
    <source>
        <dbReference type="Proteomes" id="UP001321749"/>
    </source>
</evidence>
<dbReference type="EMBL" id="MU864934">
    <property type="protein sequence ID" value="KAK4466083.1"/>
    <property type="molecule type" value="Genomic_DNA"/>
</dbReference>
<proteinExistence type="predicted"/>
<reference evidence="2" key="1">
    <citation type="journal article" date="2023" name="Mol. Phylogenet. Evol.">
        <title>Genome-scale phylogeny and comparative genomics of the fungal order Sordariales.</title>
        <authorList>
            <person name="Hensen N."/>
            <person name="Bonometti L."/>
            <person name="Westerberg I."/>
            <person name="Brannstrom I.O."/>
            <person name="Guillou S."/>
            <person name="Cros-Aarteil S."/>
            <person name="Calhoun S."/>
            <person name="Haridas S."/>
            <person name="Kuo A."/>
            <person name="Mondo S."/>
            <person name="Pangilinan J."/>
            <person name="Riley R."/>
            <person name="LaButti K."/>
            <person name="Andreopoulos B."/>
            <person name="Lipzen A."/>
            <person name="Chen C."/>
            <person name="Yan M."/>
            <person name="Daum C."/>
            <person name="Ng V."/>
            <person name="Clum A."/>
            <person name="Steindorff A."/>
            <person name="Ohm R.A."/>
            <person name="Martin F."/>
            <person name="Silar P."/>
            <person name="Natvig D.O."/>
            <person name="Lalanne C."/>
            <person name="Gautier V."/>
            <person name="Ament-Velasquez S.L."/>
            <person name="Kruys A."/>
            <person name="Hutchinson M.I."/>
            <person name="Powell A.J."/>
            <person name="Barry K."/>
            <person name="Miller A.N."/>
            <person name="Grigoriev I.V."/>
            <person name="Debuchy R."/>
            <person name="Gladieux P."/>
            <person name="Hiltunen Thoren M."/>
            <person name="Johannesson H."/>
        </authorList>
    </citation>
    <scope>NUCLEOTIDE SEQUENCE</scope>
    <source>
        <strain evidence="2">PSN324</strain>
    </source>
</reference>
<organism evidence="2 3">
    <name type="scientific">Cladorrhinum samala</name>
    <dbReference type="NCBI Taxonomy" id="585594"/>
    <lineage>
        <taxon>Eukaryota</taxon>
        <taxon>Fungi</taxon>
        <taxon>Dikarya</taxon>
        <taxon>Ascomycota</taxon>
        <taxon>Pezizomycotina</taxon>
        <taxon>Sordariomycetes</taxon>
        <taxon>Sordariomycetidae</taxon>
        <taxon>Sordariales</taxon>
        <taxon>Podosporaceae</taxon>
        <taxon>Cladorrhinum</taxon>
    </lineage>
</organism>
<keyword evidence="3" id="KW-1185">Reference proteome</keyword>
<evidence type="ECO:0000256" key="1">
    <source>
        <dbReference type="SAM" id="MobiDB-lite"/>
    </source>
</evidence>
<reference evidence="2" key="2">
    <citation type="submission" date="2023-06" db="EMBL/GenBank/DDBJ databases">
        <authorList>
            <consortium name="Lawrence Berkeley National Laboratory"/>
            <person name="Mondo S.J."/>
            <person name="Hensen N."/>
            <person name="Bonometti L."/>
            <person name="Westerberg I."/>
            <person name="Brannstrom I.O."/>
            <person name="Guillou S."/>
            <person name="Cros-Aarteil S."/>
            <person name="Calhoun S."/>
            <person name="Haridas S."/>
            <person name="Kuo A."/>
            <person name="Pangilinan J."/>
            <person name="Riley R."/>
            <person name="Labutti K."/>
            <person name="Andreopoulos B."/>
            <person name="Lipzen A."/>
            <person name="Chen C."/>
            <person name="Yanf M."/>
            <person name="Daum C."/>
            <person name="Ng V."/>
            <person name="Clum A."/>
            <person name="Steindorff A."/>
            <person name="Ohm R."/>
            <person name="Martin F."/>
            <person name="Silar P."/>
            <person name="Natvig D."/>
            <person name="Lalanne C."/>
            <person name="Gautier V."/>
            <person name="Ament-Velasquez S.L."/>
            <person name="Kruys A."/>
            <person name="Hutchinson M.I."/>
            <person name="Powell A.J."/>
            <person name="Barry K."/>
            <person name="Miller A.N."/>
            <person name="Grigoriev I.V."/>
            <person name="Debuchy R."/>
            <person name="Gladieux P."/>
            <person name="Thoren M.H."/>
            <person name="Johannesson H."/>
        </authorList>
    </citation>
    <scope>NUCLEOTIDE SEQUENCE</scope>
    <source>
        <strain evidence="2">PSN324</strain>
    </source>
</reference>
<sequence length="316" mass="35834">MSIAIATTVLNPAPNLDIWLDYHLQRCAVIILYLDDPARRAIFEPFTNGRSVLLFDGAQDAPTMSPSNRLLVRQPSNLKHAISYLIEQQEQLGVDWLLHIDQDEILFENGCTSWATDPRVGHVTFINHEAVPLRHEPLNAFADCVWFNANGPDAEPFMAYGNGKSAVRLSRGVEPDGAHRFQKFQGDAITLPDDAQAHQPYPVLLHYPYPSFESWRAKFSLYGHFSDFWMDDEQYPNRLDFMLQSRNKALAAMQAQESGDPGDPWSEARRFFEGRAFTGAELQKRIADGRVRRFTPFGEPQKVGESAAEDDAMYTK</sequence>
<evidence type="ECO:0000313" key="2">
    <source>
        <dbReference type="EMBL" id="KAK4466083.1"/>
    </source>
</evidence>
<feature type="compositionally biased region" description="Acidic residues" evidence="1">
    <location>
        <begin position="307"/>
        <end position="316"/>
    </location>
</feature>
<dbReference type="Proteomes" id="UP001321749">
    <property type="component" value="Unassembled WGS sequence"/>
</dbReference>
<accession>A0AAV9HZA0</accession>
<name>A0AAV9HZA0_9PEZI</name>
<evidence type="ECO:0008006" key="4">
    <source>
        <dbReference type="Google" id="ProtNLM"/>
    </source>
</evidence>